<dbReference type="EMBL" id="LMTZ01000110">
    <property type="protein sequence ID" value="KST65234.1"/>
    <property type="molecule type" value="Genomic_DNA"/>
</dbReference>
<comment type="caution">
    <text evidence="3">The sequence shown here is derived from an EMBL/GenBank/DDBJ whole genome shotgun (WGS) entry which is preliminary data.</text>
</comment>
<keyword evidence="2" id="KW-0560">Oxidoreductase</keyword>
<dbReference type="GO" id="GO:0016491">
    <property type="term" value="F:oxidoreductase activity"/>
    <property type="evidence" value="ECO:0007669"/>
    <property type="project" value="UniProtKB-KW"/>
</dbReference>
<dbReference type="OrthoDB" id="4373846at2"/>
<dbReference type="PANTHER" id="PTHR43669:SF3">
    <property type="entry name" value="ALCOHOL DEHYDROGENASE, PUTATIVE (AFU_ORTHOLOGUE AFUA_3G03445)-RELATED"/>
    <property type="match status" value="1"/>
</dbReference>
<accession>A0A0V7ZLF6</accession>
<dbReference type="InterPro" id="IPR002347">
    <property type="entry name" value="SDR_fam"/>
</dbReference>
<reference evidence="3 4" key="1">
    <citation type="journal article" date="2015" name="Genome Announc.">
        <title>Draft Genome of the Euendolithic (true boring) Cyanobacterium Mastigocoleus testarum strain BC008.</title>
        <authorList>
            <person name="Guida B.S."/>
            <person name="Garcia-Pichel F."/>
        </authorList>
    </citation>
    <scope>NUCLEOTIDE SEQUENCE [LARGE SCALE GENOMIC DNA]</scope>
    <source>
        <strain evidence="3 4">BC008</strain>
    </source>
</reference>
<dbReference type="Proteomes" id="UP000053372">
    <property type="component" value="Unassembled WGS sequence"/>
</dbReference>
<protein>
    <submittedName>
        <fullName evidence="3">Short-chain dehydrogenase</fullName>
    </submittedName>
</protein>
<dbReference type="Gene3D" id="3.40.50.720">
    <property type="entry name" value="NAD(P)-binding Rossmann-like Domain"/>
    <property type="match status" value="1"/>
</dbReference>
<dbReference type="PRINTS" id="PR00081">
    <property type="entry name" value="GDHRDH"/>
</dbReference>
<dbReference type="PANTHER" id="PTHR43669">
    <property type="entry name" value="5-KETO-D-GLUCONATE 5-REDUCTASE"/>
    <property type="match status" value="1"/>
</dbReference>
<keyword evidence="4" id="KW-1185">Reference proteome</keyword>
<evidence type="ECO:0000256" key="2">
    <source>
        <dbReference type="ARBA" id="ARBA00023002"/>
    </source>
</evidence>
<evidence type="ECO:0000256" key="1">
    <source>
        <dbReference type="ARBA" id="ARBA00006484"/>
    </source>
</evidence>
<comment type="similarity">
    <text evidence="1">Belongs to the short-chain dehydrogenases/reductases (SDR) family.</text>
</comment>
<dbReference type="Pfam" id="PF00106">
    <property type="entry name" value="adh_short"/>
    <property type="match status" value="1"/>
</dbReference>
<proteinExistence type="inferred from homology"/>
<dbReference type="InterPro" id="IPR036291">
    <property type="entry name" value="NAD(P)-bd_dom_sf"/>
</dbReference>
<evidence type="ECO:0000313" key="4">
    <source>
        <dbReference type="Proteomes" id="UP000053372"/>
    </source>
</evidence>
<dbReference type="AlphaFoldDB" id="A0A0V7ZLF6"/>
<dbReference type="NCBIfam" id="NF005868">
    <property type="entry name" value="PRK07806.1"/>
    <property type="match status" value="1"/>
</dbReference>
<name>A0A0V7ZLF6_9CYAN</name>
<organism evidence="3 4">
    <name type="scientific">Mastigocoleus testarum BC008</name>
    <dbReference type="NCBI Taxonomy" id="371196"/>
    <lineage>
        <taxon>Bacteria</taxon>
        <taxon>Bacillati</taxon>
        <taxon>Cyanobacteriota</taxon>
        <taxon>Cyanophyceae</taxon>
        <taxon>Nostocales</taxon>
        <taxon>Hapalosiphonaceae</taxon>
        <taxon>Mastigocoleus</taxon>
    </lineage>
</organism>
<dbReference type="RefSeq" id="WP_027841890.1">
    <property type="nucleotide sequence ID" value="NZ_LMTZ01000110.1"/>
</dbReference>
<gene>
    <name evidence="3" type="ORF">BC008_20795</name>
</gene>
<evidence type="ECO:0000313" key="3">
    <source>
        <dbReference type="EMBL" id="KST65234.1"/>
    </source>
</evidence>
<sequence length="248" mass="27030">MSDFCGQVALVTGASRGVGASIARMLASAGADVVINYRSKSHRAFEVADAVRTNGRKALLAQADITDESEMNQMMKLVEKEFGRLNLLFLNASGGMEKNKPDDYAMQINLTAQSRAVDLFLPLIPVGGRIVFITSHLAHFYGQKPGYPMYEPVAKSKKAGEEALRNRIPELTTKGIKLVVVSGDFIEGTITPKLMQRKHPDLLENRRKSAGSLPNIEDFARAIVNAAMDSNLESGATVFVGNTEWETV</sequence>
<dbReference type="SUPFAM" id="SSF51735">
    <property type="entry name" value="NAD(P)-binding Rossmann-fold domains"/>
    <property type="match status" value="1"/>
</dbReference>